<feature type="domain" description="DUF1206" evidence="2">
    <location>
        <begin position="42"/>
        <end position="107"/>
    </location>
</feature>
<feature type="transmembrane region" description="Helical" evidence="1">
    <location>
        <begin position="256"/>
        <end position="277"/>
    </location>
</feature>
<feature type="transmembrane region" description="Helical" evidence="1">
    <location>
        <begin position="212"/>
        <end position="236"/>
    </location>
</feature>
<gene>
    <name evidence="3" type="ORF">GCM10009849_01420</name>
</gene>
<evidence type="ECO:0000313" key="4">
    <source>
        <dbReference type="Proteomes" id="UP001500432"/>
    </source>
</evidence>
<sequence>MPGGTEAGGSMGGAAKGAARDAASGTVRAARSKGGRALAQGGFVFVGLLHLIIAYLALRIALGGQGEHADQSGAIQQIAGAPGGLVVLWVAALCCAALALWWISEAILSARSRSEGTWDVLSAAGKAAVFLAIGGLFLSYALGAGKDSRQKSQEITATILAAPGGQVVLVVLGLVVVGTGVYYVWRGVSRKFIGTEISPHGRARKPVEAVGVLGYAAKGAALGIVGVLVTVAALRFDASEQTGLDGALKGLAAQPYGAWILGIVAVGLACFGLYSAARAKYGQM</sequence>
<dbReference type="InterPro" id="IPR009597">
    <property type="entry name" value="DUF1206"/>
</dbReference>
<keyword evidence="1" id="KW-0472">Membrane</keyword>
<name>A0ABN3BJL2_9MICC</name>
<accession>A0ABN3BJL2</accession>
<evidence type="ECO:0000313" key="3">
    <source>
        <dbReference type="EMBL" id="GAA2196414.1"/>
    </source>
</evidence>
<feature type="transmembrane region" description="Helical" evidence="1">
    <location>
        <begin position="123"/>
        <end position="143"/>
    </location>
</feature>
<feature type="transmembrane region" description="Helical" evidence="1">
    <location>
        <begin position="37"/>
        <end position="58"/>
    </location>
</feature>
<keyword evidence="1" id="KW-0812">Transmembrane</keyword>
<feature type="transmembrane region" description="Helical" evidence="1">
    <location>
        <begin position="78"/>
        <end position="103"/>
    </location>
</feature>
<dbReference type="Pfam" id="PF06724">
    <property type="entry name" value="DUF1206"/>
    <property type="match status" value="3"/>
</dbReference>
<evidence type="ECO:0000259" key="2">
    <source>
        <dbReference type="Pfam" id="PF06724"/>
    </source>
</evidence>
<evidence type="ECO:0000256" key="1">
    <source>
        <dbReference type="SAM" id="Phobius"/>
    </source>
</evidence>
<reference evidence="3 4" key="1">
    <citation type="journal article" date="2019" name="Int. J. Syst. Evol. Microbiol.">
        <title>The Global Catalogue of Microorganisms (GCM) 10K type strain sequencing project: providing services to taxonomists for standard genome sequencing and annotation.</title>
        <authorList>
            <consortium name="The Broad Institute Genomics Platform"/>
            <consortium name="The Broad Institute Genome Sequencing Center for Infectious Disease"/>
            <person name="Wu L."/>
            <person name="Ma J."/>
        </authorList>
    </citation>
    <scope>NUCLEOTIDE SEQUENCE [LARGE SCALE GENOMIC DNA]</scope>
    <source>
        <strain evidence="3 4">JCM 16034</strain>
    </source>
</reference>
<protein>
    <submittedName>
        <fullName evidence="3">DUF1206 domain-containing protein</fullName>
    </submittedName>
</protein>
<proteinExistence type="predicted"/>
<dbReference type="Proteomes" id="UP001500432">
    <property type="component" value="Unassembled WGS sequence"/>
</dbReference>
<organism evidence="3 4">
    <name type="scientific">Sinomonas flava</name>
    <dbReference type="NCBI Taxonomy" id="496857"/>
    <lineage>
        <taxon>Bacteria</taxon>
        <taxon>Bacillati</taxon>
        <taxon>Actinomycetota</taxon>
        <taxon>Actinomycetes</taxon>
        <taxon>Micrococcales</taxon>
        <taxon>Micrococcaceae</taxon>
        <taxon>Sinomonas</taxon>
    </lineage>
</organism>
<keyword evidence="4" id="KW-1185">Reference proteome</keyword>
<keyword evidence="1" id="KW-1133">Transmembrane helix</keyword>
<feature type="transmembrane region" description="Helical" evidence="1">
    <location>
        <begin position="163"/>
        <end position="185"/>
    </location>
</feature>
<comment type="caution">
    <text evidence="3">The sequence shown here is derived from an EMBL/GenBank/DDBJ whole genome shotgun (WGS) entry which is preliminary data.</text>
</comment>
<dbReference type="EMBL" id="BAAAQW010000001">
    <property type="protein sequence ID" value="GAA2196414.1"/>
    <property type="molecule type" value="Genomic_DNA"/>
</dbReference>
<dbReference type="RefSeq" id="WP_344297503.1">
    <property type="nucleotide sequence ID" value="NZ_BAAAQW010000001.1"/>
</dbReference>
<feature type="domain" description="DUF1206" evidence="2">
    <location>
        <begin position="123"/>
        <end position="190"/>
    </location>
</feature>
<feature type="domain" description="DUF1206" evidence="2">
    <location>
        <begin position="213"/>
        <end position="281"/>
    </location>
</feature>